<evidence type="ECO:0000313" key="2">
    <source>
        <dbReference type="EMBL" id="MEX0430086.1"/>
    </source>
</evidence>
<keyword evidence="3" id="KW-1185">Reference proteome</keyword>
<comment type="caution">
    <text evidence="2">The sequence shown here is derived from an EMBL/GenBank/DDBJ whole genome shotgun (WGS) entry which is preliminary data.</text>
</comment>
<keyword evidence="1" id="KW-0812">Transmembrane</keyword>
<keyword evidence="1" id="KW-1133">Transmembrane helix</keyword>
<keyword evidence="1" id="KW-0472">Membrane</keyword>
<protein>
    <submittedName>
        <fullName evidence="2">Uncharacterized protein</fullName>
    </submittedName>
</protein>
<evidence type="ECO:0000256" key="1">
    <source>
        <dbReference type="SAM" id="Phobius"/>
    </source>
</evidence>
<feature type="transmembrane region" description="Helical" evidence="1">
    <location>
        <begin position="311"/>
        <end position="333"/>
    </location>
</feature>
<dbReference type="RefSeq" id="WP_367982881.1">
    <property type="nucleotide sequence ID" value="NZ_JBAKFF010000001.1"/>
</dbReference>
<feature type="transmembrane region" description="Helical" evidence="1">
    <location>
        <begin position="165"/>
        <end position="182"/>
    </location>
</feature>
<reference evidence="2 3" key="1">
    <citation type="submission" date="2024-02" db="EMBL/GenBank/DDBJ databases">
        <title>New especies of Spiribacter isolated from saline water.</title>
        <authorList>
            <person name="Leon M.J."/>
            <person name="De La Haba R."/>
            <person name="Sanchez-Porro C."/>
            <person name="Ventosa A."/>
        </authorList>
    </citation>
    <scope>NUCLEOTIDE SEQUENCE [LARGE SCALE GENOMIC DNA]</scope>
    <source>
        <strain evidence="3">ag22IC4-189</strain>
    </source>
</reference>
<feature type="transmembrane region" description="Helical" evidence="1">
    <location>
        <begin position="104"/>
        <end position="124"/>
    </location>
</feature>
<dbReference type="EMBL" id="JBAKFF010000001">
    <property type="protein sequence ID" value="MEX0430086.1"/>
    <property type="molecule type" value="Genomic_DNA"/>
</dbReference>
<feature type="transmembrane region" description="Helical" evidence="1">
    <location>
        <begin position="353"/>
        <end position="373"/>
    </location>
</feature>
<evidence type="ECO:0000313" key="3">
    <source>
        <dbReference type="Proteomes" id="UP001556637"/>
    </source>
</evidence>
<sequence length="383" mass="42199">MTADRSERTTVDIRRHALQAAAIVLLIVLAPLVGAGLAGHDAVSFLRFPPRPLEPAPGSFTPWIFAFYGLLIVSVLAPFVVRILRSDVHSASGVITSAAGSRPFPVWGWAAVAMLVLAWLVAWVPIPGLEEARRLSFTPLWVAYTIGVSAWIQRRGGRVLMLEQPRRFLALFPASAIFWYLFEYINQFTGNWIYAGTGVADHEAVNWFLRSALPFSTVLPAVVVTRDLFATWPALSRGLDDFLPIRPRRPGGLAAWLLSAGVAGLVAVAVWPDALYALVWVGPPLIIVAIQAVSGDRQLFSPVAQGDWRDAWLAVLAALFCGLCWELWNIFSLARWTYHIPHAQVLHVFEMPLLGYAGYLPFGITCIVAAQLLTGLDPRARYR</sequence>
<name>A0ABV3T4F3_9GAMM</name>
<accession>A0ABV3T4F3</accession>
<feature type="transmembrane region" description="Helical" evidence="1">
    <location>
        <begin position="20"/>
        <end position="40"/>
    </location>
</feature>
<feature type="transmembrane region" description="Helical" evidence="1">
    <location>
        <begin position="253"/>
        <end position="271"/>
    </location>
</feature>
<feature type="transmembrane region" description="Helical" evidence="1">
    <location>
        <begin position="136"/>
        <end position="153"/>
    </location>
</feature>
<feature type="transmembrane region" description="Helical" evidence="1">
    <location>
        <begin position="60"/>
        <end position="84"/>
    </location>
</feature>
<dbReference type="Proteomes" id="UP001556637">
    <property type="component" value="Unassembled WGS sequence"/>
</dbReference>
<gene>
    <name evidence="2" type="ORF">V6X30_01550</name>
</gene>
<proteinExistence type="predicted"/>
<feature type="transmembrane region" description="Helical" evidence="1">
    <location>
        <begin position="277"/>
        <end position="299"/>
    </location>
</feature>
<organism evidence="2 3">
    <name type="scientific">Spiribacter insolitus</name>
    <dbReference type="NCBI Taxonomy" id="3122417"/>
    <lineage>
        <taxon>Bacteria</taxon>
        <taxon>Pseudomonadati</taxon>
        <taxon>Pseudomonadota</taxon>
        <taxon>Gammaproteobacteria</taxon>
        <taxon>Chromatiales</taxon>
        <taxon>Ectothiorhodospiraceae</taxon>
        <taxon>Spiribacter</taxon>
    </lineage>
</organism>